<name>A0A183BB39_9TREM</name>
<reference evidence="1 2" key="2">
    <citation type="submission" date="2018-11" db="EMBL/GenBank/DDBJ databases">
        <authorList>
            <consortium name="Pathogen Informatics"/>
        </authorList>
    </citation>
    <scope>NUCLEOTIDE SEQUENCE [LARGE SCALE GENOMIC DNA]</scope>
    <source>
        <strain evidence="1 2">Egypt</strain>
    </source>
</reference>
<dbReference type="WBParaSite" id="ECPE_0001646701-mRNA-1">
    <property type="protein sequence ID" value="ECPE_0001646701-mRNA-1"/>
    <property type="gene ID" value="ECPE_0001646701"/>
</dbReference>
<accession>A0A183BB39</accession>
<evidence type="ECO:0000313" key="2">
    <source>
        <dbReference type="Proteomes" id="UP000272942"/>
    </source>
</evidence>
<dbReference type="EMBL" id="UZAN01064250">
    <property type="protein sequence ID" value="VDP93696.1"/>
    <property type="molecule type" value="Genomic_DNA"/>
</dbReference>
<gene>
    <name evidence="1" type="ORF">ECPE_LOCUS16424</name>
</gene>
<dbReference type="Proteomes" id="UP000272942">
    <property type="component" value="Unassembled WGS sequence"/>
</dbReference>
<reference evidence="3" key="1">
    <citation type="submission" date="2016-06" db="UniProtKB">
        <authorList>
            <consortium name="WormBaseParasite"/>
        </authorList>
    </citation>
    <scope>IDENTIFICATION</scope>
</reference>
<evidence type="ECO:0000313" key="3">
    <source>
        <dbReference type="WBParaSite" id="ECPE_0001646701-mRNA-1"/>
    </source>
</evidence>
<evidence type="ECO:0000313" key="1">
    <source>
        <dbReference type="EMBL" id="VDP93696.1"/>
    </source>
</evidence>
<dbReference type="AlphaFoldDB" id="A0A183BB39"/>
<proteinExistence type="predicted"/>
<sequence>MERRTVSWPVSRNRNTPFVMDRLSQEVQEILGAERINDDSNIADVWEALEEISAKAHDIVTLKRTFWSRVQSTNEPADSYAAAVRLLTARAFREYPGTWSMHYSKQRNQIARVPRSGQSETVAIHISIQHTPHAMLTGRELRLPTYLTLPVMPPDPLLATEFAWKLRHHLGRAHELTRKHLASAHRSQEECYDHKVSGHPVQPGESVFLHQPIPPTGRRTKLHKEWAGSYVVQEVLSETICRLKPAIRASDSTRLLRDNLSVPEVGAEKEVTTADQEEGLESAMDSTCLPGGGDDVLAIVR</sequence>
<keyword evidence="2" id="KW-1185">Reference proteome</keyword>
<protein>
    <submittedName>
        <fullName evidence="3">Retrovirus-related Pol polyprotein from type-2 retrotransposable element R2DM</fullName>
    </submittedName>
</protein>
<organism evidence="3">
    <name type="scientific">Echinostoma caproni</name>
    <dbReference type="NCBI Taxonomy" id="27848"/>
    <lineage>
        <taxon>Eukaryota</taxon>
        <taxon>Metazoa</taxon>
        <taxon>Spiralia</taxon>
        <taxon>Lophotrochozoa</taxon>
        <taxon>Platyhelminthes</taxon>
        <taxon>Trematoda</taxon>
        <taxon>Digenea</taxon>
        <taxon>Plagiorchiida</taxon>
        <taxon>Echinostomata</taxon>
        <taxon>Echinostomatoidea</taxon>
        <taxon>Echinostomatidae</taxon>
        <taxon>Echinostoma</taxon>
    </lineage>
</organism>